<feature type="active site" evidence="2">
    <location>
        <position position="40"/>
    </location>
</feature>
<evidence type="ECO:0000256" key="2">
    <source>
        <dbReference type="HAMAP-Rule" id="MF_01139"/>
    </source>
</evidence>
<evidence type="ECO:0000313" key="3">
    <source>
        <dbReference type="EMBL" id="QGR18805.1"/>
    </source>
</evidence>
<accession>A0A650CM98</accession>
<dbReference type="HAMAP" id="MF_01139">
    <property type="entry name" value="ISPT"/>
    <property type="match status" value="1"/>
</dbReference>
<feature type="binding site" evidence="2">
    <location>
        <begin position="41"/>
        <end position="44"/>
    </location>
    <ligand>
        <name>substrate</name>
    </ligand>
</feature>
<dbReference type="Proteomes" id="UP000423396">
    <property type="component" value="Chromosome"/>
</dbReference>
<evidence type="ECO:0000313" key="4">
    <source>
        <dbReference type="Proteomes" id="UP000423396"/>
    </source>
</evidence>
<feature type="binding site" evidence="2">
    <location>
        <position position="45"/>
    </location>
    <ligand>
        <name>substrate</name>
    </ligand>
</feature>
<keyword evidence="4" id="KW-1185">Reference proteome</keyword>
<dbReference type="PANTHER" id="PTHR10291">
    <property type="entry name" value="DEHYDRODOLICHYL DIPHOSPHATE SYNTHASE FAMILY MEMBER"/>
    <property type="match status" value="1"/>
</dbReference>
<comment type="cofactor">
    <cofactor evidence="2">
        <name>Mg(2+)</name>
        <dbReference type="ChEBI" id="CHEBI:18420"/>
    </cofactor>
    <text evidence="2">Binds 2 magnesium ions per subunit.</text>
</comment>
<name>A0A650CM98_9CREN</name>
<comment type="caution">
    <text evidence="2">Lacks conserved residue(s) required for the propagation of feature annotation.</text>
</comment>
<feature type="binding site" evidence="2">
    <location>
        <begin position="217"/>
        <end position="219"/>
    </location>
    <ligand>
        <name>substrate</name>
    </ligand>
</feature>
<dbReference type="RefSeq" id="WP_156005026.1">
    <property type="nucleotide sequence ID" value="NZ_CP045483.1"/>
</dbReference>
<keyword evidence="1 2" id="KW-0808">Transferase</keyword>
<comment type="similarity">
    <text evidence="2">Belongs to the UPP synthase family.</text>
</comment>
<dbReference type="GO" id="GO:0045547">
    <property type="term" value="F:ditrans,polycis-polyprenyl diphosphate synthase [(2E,6E)-farnesyl diphosphate specific] activity"/>
    <property type="evidence" value="ECO:0007669"/>
    <property type="project" value="TreeGrafter"/>
</dbReference>
<dbReference type="InterPro" id="IPR036424">
    <property type="entry name" value="UPP_synth-like_sf"/>
</dbReference>
<gene>
    <name evidence="2 3" type="primary">uppS</name>
    <name evidence="3" type="ORF">D1868_01560</name>
</gene>
<organism evidence="3 4">
    <name type="scientific">Stygiolobus azoricus</name>
    <dbReference type="NCBI Taxonomy" id="41675"/>
    <lineage>
        <taxon>Archaea</taxon>
        <taxon>Thermoproteota</taxon>
        <taxon>Thermoprotei</taxon>
        <taxon>Sulfolobales</taxon>
        <taxon>Sulfolobaceae</taxon>
        <taxon>Stygiolobus</taxon>
    </lineage>
</organism>
<dbReference type="InterPro" id="IPR018520">
    <property type="entry name" value="UPP_synth-like_CS"/>
</dbReference>
<dbReference type="AlphaFoldDB" id="A0A650CM98"/>
<dbReference type="GeneID" id="42797720"/>
<dbReference type="Pfam" id="PF01255">
    <property type="entry name" value="Prenyltransf"/>
    <property type="match status" value="1"/>
</dbReference>
<dbReference type="EMBL" id="CP045483">
    <property type="protein sequence ID" value="QGR18805.1"/>
    <property type="molecule type" value="Genomic_DNA"/>
</dbReference>
<dbReference type="KEGG" id="sazo:D1868_01560"/>
<dbReference type="Gene3D" id="3.40.1180.10">
    <property type="entry name" value="Decaprenyl diphosphate synthase-like"/>
    <property type="match status" value="1"/>
</dbReference>
<dbReference type="EC" id="2.5.1.89" evidence="2"/>
<feature type="active site" description="Proton acceptor" evidence="2">
    <location>
        <position position="88"/>
    </location>
</feature>
<dbReference type="InterPro" id="IPR001441">
    <property type="entry name" value="UPP_synth-like"/>
</dbReference>
<protein>
    <recommendedName>
        <fullName evidence="2">Tritrans,polycis-undecaprenyl-diphosphate synthase (geranylgeranyl-diphosphate specific)</fullName>
        <ecNumber evidence="2">2.5.1.89</ecNumber>
    </recommendedName>
    <alternativeName>
        <fullName evidence="2">Undecaprenyl diphosphate synthase</fullName>
        <shortName evidence="2">UDS</shortName>
    </alternativeName>
    <alternativeName>
        <fullName evidence="2">Undecaprenyl pyrophosphate synthase</fullName>
        <shortName evidence="2">UPP synthase</shortName>
    </alternativeName>
</protein>
<feature type="binding site" evidence="2">
    <location>
        <position position="92"/>
    </location>
    <ligand>
        <name>substrate</name>
    </ligand>
</feature>
<dbReference type="SUPFAM" id="SSF64005">
    <property type="entry name" value="Undecaprenyl diphosphate synthase"/>
    <property type="match status" value="1"/>
</dbReference>
<dbReference type="PROSITE" id="PS01066">
    <property type="entry name" value="UPP_SYNTHASE"/>
    <property type="match status" value="1"/>
</dbReference>
<feature type="binding site" evidence="2">
    <location>
        <begin position="85"/>
        <end position="87"/>
    </location>
    <ligand>
        <name>substrate</name>
    </ligand>
</feature>
<sequence length="262" mass="31074">MLKERLKNFLLLPIYKIYEYVLWKEIKNGPFPNNVGIIPDGNRRWARTNSLSINDAYENGYKKLREVLIWLLDMGVKNITVFALSTENCDKRSNLELSIIFKYIKAGLEELLEGDIIYKYEVKVRAIGKLEKTPQEIKDLINELRKRTETYNKRKLTLAICYGGRQEILDAVKKILEDSKLGKINSEHINEETFKNYLYDSELDDIDLVIRSSGEIRISNFLLWHIAYSELFFVEAYWPDFRKIDLWRAIRSYQRRKRNFGA</sequence>
<feature type="binding site" evidence="2">
    <location>
        <position position="40"/>
    </location>
    <ligand>
        <name>Mg(2+)</name>
        <dbReference type="ChEBI" id="CHEBI:18420"/>
    </ligand>
</feature>
<dbReference type="GO" id="GO:0000287">
    <property type="term" value="F:magnesium ion binding"/>
    <property type="evidence" value="ECO:0007669"/>
    <property type="project" value="UniProtKB-UniRule"/>
</dbReference>
<comment type="function">
    <text evidence="2">Catalyzes the sequential condensation of isopentenyl diphosphate (IPP) with geranylgeranyl diphosphate (GGPP) to yield (2Z,6Z,10Z,14Z,18Z,22Z,26Z,30E,34E,38E)-undecaprenyl diphosphate (tritrans,heptacis-UPP). It is probably the precursor of glycosyl carrier lipids.</text>
</comment>
<feature type="binding site" evidence="2">
    <location>
        <position position="211"/>
    </location>
    <ligand>
        <name>substrate</name>
    </ligand>
</feature>
<reference evidence="3 4" key="1">
    <citation type="submission" date="2019-10" db="EMBL/GenBank/DDBJ databases">
        <title>Genome Sequences from Six Type Strain Members of the Archaeal Family Sulfolobaceae: Acidianus ambivalens, Acidianus infernus, Metallosphaera prunae, Stygiolobus azoricus, Sulfolobus metallicus, and Sulfurisphaera ohwakuensis.</title>
        <authorList>
            <person name="Counts J.A."/>
            <person name="Kelly R.M."/>
        </authorList>
    </citation>
    <scope>NUCLEOTIDE SEQUENCE [LARGE SCALE GENOMIC DNA]</scope>
    <source>
        <strain evidence="3 4">FC6</strain>
    </source>
</reference>
<dbReference type="GO" id="GO:0016094">
    <property type="term" value="P:polyprenol biosynthetic process"/>
    <property type="evidence" value="ECO:0007669"/>
    <property type="project" value="TreeGrafter"/>
</dbReference>
<dbReference type="OrthoDB" id="8293at2157"/>
<comment type="catalytic activity">
    <reaction evidence="2">
        <text>geranylgeranyl diphosphate + 7 isopentenyl diphosphate = tri-trans,hepta-cis-undecaprenyl diphosphate + 7 diphosphate</text>
        <dbReference type="Rhea" id="RHEA:27622"/>
        <dbReference type="ChEBI" id="CHEBI:33019"/>
        <dbReference type="ChEBI" id="CHEBI:57533"/>
        <dbReference type="ChEBI" id="CHEBI:60388"/>
        <dbReference type="ChEBI" id="CHEBI:128769"/>
        <dbReference type="EC" id="2.5.1.89"/>
    </reaction>
</comment>
<proteinExistence type="inferred from homology"/>
<dbReference type="PANTHER" id="PTHR10291:SF43">
    <property type="entry name" value="DEHYDRODOLICHYL DIPHOSPHATE SYNTHASE COMPLEX SUBUNIT DHDDS"/>
    <property type="match status" value="1"/>
</dbReference>
<keyword evidence="2" id="KW-0479">Metal-binding</keyword>
<feature type="binding site" evidence="2">
    <location>
        <position position="230"/>
    </location>
    <ligand>
        <name>Mg(2+)</name>
        <dbReference type="ChEBI" id="CHEBI:18420"/>
    </ligand>
</feature>
<comment type="subunit">
    <text evidence="2">Homodimer.</text>
</comment>
<keyword evidence="2" id="KW-0460">Magnesium</keyword>
<dbReference type="CDD" id="cd00475">
    <property type="entry name" value="Cis_IPPS"/>
    <property type="match status" value="1"/>
</dbReference>
<dbReference type="NCBIfam" id="TIGR00055">
    <property type="entry name" value="uppS"/>
    <property type="match status" value="1"/>
</dbReference>
<evidence type="ECO:0000256" key="1">
    <source>
        <dbReference type="ARBA" id="ARBA00022679"/>
    </source>
</evidence>